<keyword evidence="16 22" id="KW-0670">Pyruvate</keyword>
<gene>
    <name evidence="22" type="primary">pyk</name>
    <name evidence="22" type="ORF">LJD61_18750</name>
</gene>
<evidence type="ECO:0000256" key="2">
    <source>
        <dbReference type="ARBA" id="ARBA00001958"/>
    </source>
</evidence>
<dbReference type="Pfam" id="PF02887">
    <property type="entry name" value="PK_C"/>
    <property type="match status" value="1"/>
</dbReference>
<keyword evidence="14" id="KW-0630">Potassium</keyword>
<dbReference type="InterPro" id="IPR040442">
    <property type="entry name" value="Pyrv_kinase-like_dom_sf"/>
</dbReference>
<organism evidence="22 23">
    <name type="scientific">Lutispora saccharofermentans</name>
    <dbReference type="NCBI Taxonomy" id="3024236"/>
    <lineage>
        <taxon>Bacteria</taxon>
        <taxon>Bacillati</taxon>
        <taxon>Bacillota</taxon>
        <taxon>Clostridia</taxon>
        <taxon>Lutisporales</taxon>
        <taxon>Lutisporaceae</taxon>
        <taxon>Lutispora</taxon>
    </lineage>
</organism>
<evidence type="ECO:0000256" key="7">
    <source>
        <dbReference type="ARBA" id="ARBA00018587"/>
    </source>
</evidence>
<evidence type="ECO:0000259" key="19">
    <source>
        <dbReference type="Pfam" id="PF00224"/>
    </source>
</evidence>
<evidence type="ECO:0000256" key="14">
    <source>
        <dbReference type="ARBA" id="ARBA00022958"/>
    </source>
</evidence>
<comment type="similarity">
    <text evidence="5 18">Belongs to the pyruvate kinase family.</text>
</comment>
<dbReference type="GO" id="GO:0004743">
    <property type="term" value="F:pyruvate kinase activity"/>
    <property type="evidence" value="ECO:0007669"/>
    <property type="project" value="UniProtKB-EC"/>
</dbReference>
<evidence type="ECO:0000256" key="10">
    <source>
        <dbReference type="ARBA" id="ARBA00022741"/>
    </source>
</evidence>
<dbReference type="SUPFAM" id="SSF51621">
    <property type="entry name" value="Phosphoenolpyruvate/pyruvate domain"/>
    <property type="match status" value="1"/>
</dbReference>
<dbReference type="InterPro" id="IPR015806">
    <property type="entry name" value="Pyrv_Knase_insert_dom_sf"/>
</dbReference>
<evidence type="ECO:0000256" key="8">
    <source>
        <dbReference type="ARBA" id="ARBA00022679"/>
    </source>
</evidence>
<keyword evidence="23" id="KW-1185">Reference proteome</keyword>
<dbReference type="RefSeq" id="WP_255229105.1">
    <property type="nucleotide sequence ID" value="NZ_JAJEKE010000025.1"/>
</dbReference>
<proteinExistence type="inferred from homology"/>
<dbReference type="SUPFAM" id="SSF52935">
    <property type="entry name" value="PK C-terminal domain-like"/>
    <property type="match status" value="1"/>
</dbReference>
<sequence>MRKTKIVCTIGPASESVEMLEKLMKAGMNVARLNFSHGTHEEHKLRIDNIKKVRQQLNKPVAIMLDTKGPEVRLGKFKTGSEELVVGQSFTLTTRDIEGDNSIVSISYKSLPDEVSKGTRILIADGLIELTVTDKNETDVFCRVVNGGTVSDRKNVNIPGATSKLPAVTDKDIDDISFGIDNDIDFIAASFIRKASDVYEIRRILEQRHADHIQIISKIENQQGVDNCEEILRVSDGLMVARGDLGVEIPTQDIPLVQKRMIAMANALGKPVITATQMMESMIRNPRPTRAEVTDIANAIFDGTDAVMLSGETAAGKYPFETVTTMAAVAERTETALDYRKKLVKSDGNNDITVTNAISYASCAAAMDLGASAIITPTQSGSTARMVSKYRPKAPIIAATPDERVARKLSLSFGVAPVTVIPTDSTDEMIQHSVDKALEAELIANGDLVVITAGIPVGVAGTTNLIKVHVVGEIIAKGMGIVNKAATGRVCIVKNGEKEIDKINEGDILVAEATDIDMIPFMMKAAAFIVEEGGLTSHAAIVGLELGKPVVVGVEKAADILTDGQIVTVDGSRGLIYRGRARVL</sequence>
<dbReference type="InterPro" id="IPR008279">
    <property type="entry name" value="PEP-util_enz_mobile_dom"/>
</dbReference>
<evidence type="ECO:0000256" key="17">
    <source>
        <dbReference type="NCBIfam" id="TIGR01064"/>
    </source>
</evidence>
<dbReference type="NCBIfam" id="TIGR01064">
    <property type="entry name" value="pyruv_kin"/>
    <property type="match status" value="1"/>
</dbReference>
<feature type="domain" description="Pyruvate kinase barrel" evidence="19">
    <location>
        <begin position="1"/>
        <end position="323"/>
    </location>
</feature>
<dbReference type="Proteomes" id="UP001651880">
    <property type="component" value="Unassembled WGS sequence"/>
</dbReference>
<dbReference type="Pfam" id="PF00224">
    <property type="entry name" value="PK"/>
    <property type="match status" value="1"/>
</dbReference>
<evidence type="ECO:0000256" key="4">
    <source>
        <dbReference type="ARBA" id="ARBA00006237"/>
    </source>
</evidence>
<feature type="domain" description="Pyruvate kinase C-terminal" evidence="21">
    <location>
        <begin position="356"/>
        <end position="469"/>
    </location>
</feature>
<dbReference type="Pfam" id="PF00391">
    <property type="entry name" value="PEP-utilizers"/>
    <property type="match status" value="1"/>
</dbReference>
<keyword evidence="12" id="KW-0067">ATP-binding</keyword>
<dbReference type="NCBIfam" id="NF004491">
    <property type="entry name" value="PRK05826.1"/>
    <property type="match status" value="1"/>
</dbReference>
<keyword evidence="11 18" id="KW-0418">Kinase</keyword>
<dbReference type="InterPro" id="IPR015813">
    <property type="entry name" value="Pyrv/PenolPyrv_kinase-like_dom"/>
</dbReference>
<evidence type="ECO:0000256" key="6">
    <source>
        <dbReference type="ARBA" id="ARBA00012142"/>
    </source>
</evidence>
<evidence type="ECO:0000256" key="13">
    <source>
        <dbReference type="ARBA" id="ARBA00022842"/>
    </source>
</evidence>
<dbReference type="InterPro" id="IPR015793">
    <property type="entry name" value="Pyrv_Knase_brl"/>
</dbReference>
<evidence type="ECO:0000256" key="12">
    <source>
        <dbReference type="ARBA" id="ARBA00022840"/>
    </source>
</evidence>
<evidence type="ECO:0000313" key="23">
    <source>
        <dbReference type="Proteomes" id="UP001651880"/>
    </source>
</evidence>
<dbReference type="PANTHER" id="PTHR11817">
    <property type="entry name" value="PYRUVATE KINASE"/>
    <property type="match status" value="1"/>
</dbReference>
<dbReference type="PRINTS" id="PR01050">
    <property type="entry name" value="PYRUVTKNASE"/>
</dbReference>
<dbReference type="InterPro" id="IPR015795">
    <property type="entry name" value="Pyrv_Knase_C"/>
</dbReference>
<comment type="caution">
    <text evidence="22">The sequence shown here is derived from an EMBL/GenBank/DDBJ whole genome shotgun (WGS) entry which is preliminary data.</text>
</comment>
<evidence type="ECO:0000256" key="1">
    <source>
        <dbReference type="ARBA" id="ARBA00001946"/>
    </source>
</evidence>
<evidence type="ECO:0000256" key="15">
    <source>
        <dbReference type="ARBA" id="ARBA00023152"/>
    </source>
</evidence>
<comment type="cofactor">
    <cofactor evidence="1">
        <name>Mg(2+)</name>
        <dbReference type="ChEBI" id="CHEBI:18420"/>
    </cofactor>
</comment>
<comment type="catalytic activity">
    <reaction evidence="18">
        <text>pyruvate + ATP = phosphoenolpyruvate + ADP + H(+)</text>
        <dbReference type="Rhea" id="RHEA:18157"/>
        <dbReference type="ChEBI" id="CHEBI:15361"/>
        <dbReference type="ChEBI" id="CHEBI:15378"/>
        <dbReference type="ChEBI" id="CHEBI:30616"/>
        <dbReference type="ChEBI" id="CHEBI:58702"/>
        <dbReference type="ChEBI" id="CHEBI:456216"/>
        <dbReference type="EC" id="2.7.1.40"/>
    </reaction>
</comment>
<dbReference type="SUPFAM" id="SSF50800">
    <property type="entry name" value="PK beta-barrel domain-like"/>
    <property type="match status" value="1"/>
</dbReference>
<evidence type="ECO:0000256" key="3">
    <source>
        <dbReference type="ARBA" id="ARBA00004997"/>
    </source>
</evidence>
<dbReference type="Gene3D" id="3.20.20.60">
    <property type="entry name" value="Phosphoenolpyruvate-binding domains"/>
    <property type="match status" value="1"/>
</dbReference>
<dbReference type="InterPro" id="IPR036637">
    <property type="entry name" value="Phosphohistidine_dom_sf"/>
</dbReference>
<dbReference type="EC" id="2.7.1.40" evidence="6 17"/>
<dbReference type="InterPro" id="IPR011037">
    <property type="entry name" value="Pyrv_Knase-like_insert_dom_sf"/>
</dbReference>
<keyword evidence="10" id="KW-0547">Nucleotide-binding</keyword>
<name>A0ABT1NJX2_9FIRM</name>
<comment type="similarity">
    <text evidence="4">In the C-terminal section; belongs to the PEP-utilizing enzyme family.</text>
</comment>
<dbReference type="Gene3D" id="2.40.33.10">
    <property type="entry name" value="PK beta-barrel domain-like"/>
    <property type="match status" value="1"/>
</dbReference>
<comment type="cofactor">
    <cofactor evidence="2">
        <name>K(+)</name>
        <dbReference type="ChEBI" id="CHEBI:29103"/>
    </cofactor>
</comment>
<dbReference type="InterPro" id="IPR018209">
    <property type="entry name" value="Pyrv_Knase_AS"/>
</dbReference>
<evidence type="ECO:0000259" key="20">
    <source>
        <dbReference type="Pfam" id="PF00391"/>
    </source>
</evidence>
<dbReference type="NCBIfam" id="NF004978">
    <property type="entry name" value="PRK06354.1"/>
    <property type="match status" value="1"/>
</dbReference>
<dbReference type="Gene3D" id="3.40.1380.20">
    <property type="entry name" value="Pyruvate kinase, C-terminal domain"/>
    <property type="match status" value="1"/>
</dbReference>
<dbReference type="InterPro" id="IPR036918">
    <property type="entry name" value="Pyrv_Knase_C_sf"/>
</dbReference>
<dbReference type="EMBL" id="JAJEKE010000025">
    <property type="protein sequence ID" value="MCQ1531557.1"/>
    <property type="molecule type" value="Genomic_DNA"/>
</dbReference>
<accession>A0ABT1NJX2</accession>
<dbReference type="PROSITE" id="PS00110">
    <property type="entry name" value="PYRUVATE_KINASE"/>
    <property type="match status" value="1"/>
</dbReference>
<reference evidence="22 23" key="1">
    <citation type="submission" date="2021-10" db="EMBL/GenBank/DDBJ databases">
        <title>Lutispora strain m25 sp. nov., a thermophilic, non-spore-forming bacterium isolated from a lab-scale methanogenic bioreactor digesting anaerobic sludge.</title>
        <authorList>
            <person name="El Houari A."/>
            <person name="Mcdonald J."/>
        </authorList>
    </citation>
    <scope>NUCLEOTIDE SEQUENCE [LARGE SCALE GENOMIC DNA]</scope>
    <source>
        <strain evidence="23">m25</strain>
    </source>
</reference>
<dbReference type="SUPFAM" id="SSF52009">
    <property type="entry name" value="Phosphohistidine domain"/>
    <property type="match status" value="1"/>
</dbReference>
<protein>
    <recommendedName>
        <fullName evidence="7 17">Pyruvate kinase</fullName>
        <ecNumber evidence="6 17">2.7.1.40</ecNumber>
    </recommendedName>
</protein>
<evidence type="ECO:0000256" key="16">
    <source>
        <dbReference type="ARBA" id="ARBA00023317"/>
    </source>
</evidence>
<comment type="pathway">
    <text evidence="3 18">Carbohydrate degradation; glycolysis; pyruvate from D-glyceraldehyde 3-phosphate: step 5/5.</text>
</comment>
<keyword evidence="13 18" id="KW-0460">Magnesium</keyword>
<dbReference type="InterPro" id="IPR001697">
    <property type="entry name" value="Pyr_Knase"/>
</dbReference>
<keyword evidence="15 18" id="KW-0324">Glycolysis</keyword>
<evidence type="ECO:0000313" key="22">
    <source>
        <dbReference type="EMBL" id="MCQ1531557.1"/>
    </source>
</evidence>
<evidence type="ECO:0000256" key="11">
    <source>
        <dbReference type="ARBA" id="ARBA00022777"/>
    </source>
</evidence>
<feature type="domain" description="PEP-utilising enzyme mobile" evidence="20">
    <location>
        <begin position="503"/>
        <end position="574"/>
    </location>
</feature>
<dbReference type="GO" id="GO:0016301">
    <property type="term" value="F:kinase activity"/>
    <property type="evidence" value="ECO:0007669"/>
    <property type="project" value="UniProtKB-KW"/>
</dbReference>
<keyword evidence="8 18" id="KW-0808">Transferase</keyword>
<keyword evidence="9" id="KW-0479">Metal-binding</keyword>
<evidence type="ECO:0000256" key="18">
    <source>
        <dbReference type="RuleBase" id="RU000504"/>
    </source>
</evidence>
<evidence type="ECO:0000256" key="5">
    <source>
        <dbReference type="ARBA" id="ARBA00008663"/>
    </source>
</evidence>
<evidence type="ECO:0000259" key="21">
    <source>
        <dbReference type="Pfam" id="PF02887"/>
    </source>
</evidence>
<evidence type="ECO:0000256" key="9">
    <source>
        <dbReference type="ARBA" id="ARBA00022723"/>
    </source>
</evidence>
<dbReference type="Gene3D" id="3.50.30.10">
    <property type="entry name" value="Phosphohistidine domain"/>
    <property type="match status" value="1"/>
</dbReference>